<name>A0AAD5X7G8_9FUNG</name>
<gene>
    <name evidence="4" type="ORF">HK097_003419</name>
</gene>
<protein>
    <recommendedName>
        <fullName evidence="6">Ankyrin</fullName>
    </recommendedName>
</protein>
<feature type="repeat" description="ANK" evidence="3">
    <location>
        <begin position="239"/>
        <end position="264"/>
    </location>
</feature>
<dbReference type="Proteomes" id="UP001212841">
    <property type="component" value="Unassembled WGS sequence"/>
</dbReference>
<comment type="caution">
    <text evidence="4">The sequence shown here is derived from an EMBL/GenBank/DDBJ whole genome shotgun (WGS) entry which is preliminary data.</text>
</comment>
<dbReference type="PROSITE" id="PS50088">
    <property type="entry name" value="ANK_REPEAT"/>
    <property type="match status" value="1"/>
</dbReference>
<dbReference type="SUPFAM" id="SSF48403">
    <property type="entry name" value="Ankyrin repeat"/>
    <property type="match status" value="1"/>
</dbReference>
<dbReference type="SMART" id="SM00248">
    <property type="entry name" value="ANK"/>
    <property type="match status" value="3"/>
</dbReference>
<sequence length="629" mass="69741">MPKAPPSITNSLVWAEVAKRVPLPDAAHLRSLSRLLASAVSTKSLARLAADYLYQRRGRYALYDVDQFFSRRMPDALAVVMVEILLTTYSLAPPLLPRLERILHWRKRRPNNGDDEDEGGVTFGVEDGSLNWMDGLVYEKDAEIVGDSVIYDSGRDWDDAAHLESHPWTNKPQYQLWLAVCANHAVCRAARWGLRDTVQTLMKHGANPEAHCGLPLASAAWAGHDEVVRDLLAAGVDPKGHYAAYFAAQAGHISIVQTLIEAGALGQFDADYDEEEQIDAEPKYYSERELYANELVDVALQTSNLQLLNTLLPLTSAIELPNIIPLAATKEPQYLSAIFSHFGEAAWNTNVMADQQCNILLAEETTEHNRKWLADFVDATDGKRMDSIMYFLVRDGRVELVKILLKKCSSDTVTGAFARLNNGPDGEAFLELAEMIWGTGLVDLSQIGDGFHVFCKIARNPSAKAQSLAETIYPHLPPNAGKIPEDENPENFYVYEGPVRGVIALGPLQSVKMVLAPELGVDVARSNWWFEAWLERSCDDAIEVLEILVRRGVKTQTLQGLESGKLLEEALKRWDRVTGVLALVAFGADLNMVKDAECRQRLESILTEHEGTDIGGGKILKKTAWGWGV</sequence>
<evidence type="ECO:0000256" key="2">
    <source>
        <dbReference type="ARBA" id="ARBA00023043"/>
    </source>
</evidence>
<dbReference type="AlphaFoldDB" id="A0AAD5X7G8"/>
<evidence type="ECO:0000256" key="1">
    <source>
        <dbReference type="ARBA" id="ARBA00022737"/>
    </source>
</evidence>
<accession>A0AAD5X7G8</accession>
<dbReference type="InterPro" id="IPR002110">
    <property type="entry name" value="Ankyrin_rpt"/>
</dbReference>
<evidence type="ECO:0000256" key="3">
    <source>
        <dbReference type="PROSITE-ProRule" id="PRU00023"/>
    </source>
</evidence>
<dbReference type="PROSITE" id="PS50297">
    <property type="entry name" value="ANK_REP_REGION"/>
    <property type="match status" value="1"/>
</dbReference>
<dbReference type="PANTHER" id="PTHR24166">
    <property type="entry name" value="ROLLING PEBBLES, ISOFORM B"/>
    <property type="match status" value="1"/>
</dbReference>
<keyword evidence="5" id="KW-1185">Reference proteome</keyword>
<dbReference type="Gene3D" id="1.25.40.20">
    <property type="entry name" value="Ankyrin repeat-containing domain"/>
    <property type="match status" value="1"/>
</dbReference>
<dbReference type="PANTHER" id="PTHR24166:SF52">
    <property type="entry name" value="ANKYRIN REPEAT DOMAIN-CONTAINING PROTEIN 65"/>
    <property type="match status" value="1"/>
</dbReference>
<proteinExistence type="predicted"/>
<evidence type="ECO:0000313" key="5">
    <source>
        <dbReference type="Proteomes" id="UP001212841"/>
    </source>
</evidence>
<evidence type="ECO:0000313" key="4">
    <source>
        <dbReference type="EMBL" id="KAJ3053781.1"/>
    </source>
</evidence>
<dbReference type="EMBL" id="JADGJD010000180">
    <property type="protein sequence ID" value="KAJ3053781.1"/>
    <property type="molecule type" value="Genomic_DNA"/>
</dbReference>
<dbReference type="InterPro" id="IPR050889">
    <property type="entry name" value="Dendritic_Spine_Reg/Scaffold"/>
</dbReference>
<keyword evidence="2 3" id="KW-0040">ANK repeat</keyword>
<evidence type="ECO:0008006" key="6">
    <source>
        <dbReference type="Google" id="ProtNLM"/>
    </source>
</evidence>
<organism evidence="4 5">
    <name type="scientific">Rhizophlyctis rosea</name>
    <dbReference type="NCBI Taxonomy" id="64517"/>
    <lineage>
        <taxon>Eukaryota</taxon>
        <taxon>Fungi</taxon>
        <taxon>Fungi incertae sedis</taxon>
        <taxon>Chytridiomycota</taxon>
        <taxon>Chytridiomycota incertae sedis</taxon>
        <taxon>Chytridiomycetes</taxon>
        <taxon>Rhizophlyctidales</taxon>
        <taxon>Rhizophlyctidaceae</taxon>
        <taxon>Rhizophlyctis</taxon>
    </lineage>
</organism>
<dbReference type="InterPro" id="IPR036770">
    <property type="entry name" value="Ankyrin_rpt-contain_sf"/>
</dbReference>
<keyword evidence="1" id="KW-0677">Repeat</keyword>
<reference evidence="4" key="1">
    <citation type="submission" date="2020-05" db="EMBL/GenBank/DDBJ databases">
        <title>Phylogenomic resolution of chytrid fungi.</title>
        <authorList>
            <person name="Stajich J.E."/>
            <person name="Amses K."/>
            <person name="Simmons R."/>
            <person name="Seto K."/>
            <person name="Myers J."/>
            <person name="Bonds A."/>
            <person name="Quandt C.A."/>
            <person name="Barry K."/>
            <person name="Liu P."/>
            <person name="Grigoriev I."/>
            <person name="Longcore J.E."/>
            <person name="James T.Y."/>
        </authorList>
    </citation>
    <scope>NUCLEOTIDE SEQUENCE</scope>
    <source>
        <strain evidence="4">JEL0318</strain>
    </source>
</reference>